<dbReference type="AlphaFoldDB" id="A0AB39P2S2"/>
<dbReference type="RefSeq" id="WP_369229075.1">
    <property type="nucleotide sequence ID" value="NZ_CP163435.1"/>
</dbReference>
<proteinExistence type="predicted"/>
<sequence length="102" mass="11385">MNGTWWLTQGETRIGELRQYATDQPVFLCHFIPGPGWEGVRALFESWAAVHGPDLDGSRTAQVIKPIMDLGLTLVAEDEGRPMALFKECIVRINGDTARVRC</sequence>
<accession>A0AB39P2S2</accession>
<protein>
    <submittedName>
        <fullName evidence="1">Uncharacterized protein</fullName>
    </submittedName>
</protein>
<reference evidence="1" key="1">
    <citation type="submission" date="2024-07" db="EMBL/GenBank/DDBJ databases">
        <authorList>
            <person name="Yu S.T."/>
        </authorList>
    </citation>
    <scope>NUCLEOTIDE SEQUENCE</scope>
    <source>
        <strain evidence="1">R21</strain>
    </source>
</reference>
<evidence type="ECO:0000313" key="1">
    <source>
        <dbReference type="EMBL" id="XDQ23393.1"/>
    </source>
</evidence>
<organism evidence="1">
    <name type="scientific">Streptomyces sp. R21</name>
    <dbReference type="NCBI Taxonomy" id="3238627"/>
    <lineage>
        <taxon>Bacteria</taxon>
        <taxon>Bacillati</taxon>
        <taxon>Actinomycetota</taxon>
        <taxon>Actinomycetes</taxon>
        <taxon>Kitasatosporales</taxon>
        <taxon>Streptomycetaceae</taxon>
        <taxon>Streptomyces</taxon>
    </lineage>
</organism>
<dbReference type="EMBL" id="CP163435">
    <property type="protein sequence ID" value="XDQ23393.1"/>
    <property type="molecule type" value="Genomic_DNA"/>
</dbReference>
<gene>
    <name evidence="1" type="ORF">AB5J56_01085</name>
</gene>
<name>A0AB39P2S2_9ACTN</name>